<reference evidence="2 4" key="2">
    <citation type="submission" date="2017-05" db="EMBL/GenBank/DDBJ databases">
        <authorList>
            <person name="Song R."/>
            <person name="Chenine A.L."/>
            <person name="Ruprecht R.M."/>
        </authorList>
    </citation>
    <scope>NUCLEOTIDE SEQUENCE [LARGE SCALE GENOMIC DNA]</scope>
    <source>
        <strain evidence="2">PD5205</strain>
    </source>
</reference>
<dbReference type="EMBL" id="LT853882">
    <property type="protein sequence ID" value="SMR01045.1"/>
    <property type="molecule type" value="Genomic_DNA"/>
</dbReference>
<accession>A0A1Y6HC09</accession>
<protein>
    <submittedName>
        <fullName evidence="1">Phage late control gene D protein (GPD)</fullName>
    </submittedName>
    <submittedName>
        <fullName evidence="2">Phage-related tail protein</fullName>
    </submittedName>
</protein>
<proteinExistence type="predicted"/>
<dbReference type="AlphaFoldDB" id="A0A1Y6HC09"/>
<evidence type="ECO:0000313" key="3">
    <source>
        <dbReference type="Proteomes" id="UP000195877"/>
    </source>
</evidence>
<gene>
    <name evidence="2" type="ORF">PD5205_00186</name>
    <name evidence="1" type="ORF">PD885_03826</name>
</gene>
<dbReference type="Proteomes" id="UP000195953">
    <property type="component" value="Chromosome 1"/>
</dbReference>
<keyword evidence="3" id="KW-1185">Reference proteome</keyword>
<evidence type="ECO:0000313" key="2">
    <source>
        <dbReference type="EMBL" id="SMR01508.1"/>
    </source>
</evidence>
<dbReference type="EMBL" id="LT853885">
    <property type="protein sequence ID" value="SMR01508.1"/>
    <property type="molecule type" value="Genomic_DNA"/>
</dbReference>
<reference evidence="1 3" key="1">
    <citation type="submission" date="2017-05" db="EMBL/GenBank/DDBJ databases">
        <authorList>
            <person name="Blom J."/>
        </authorList>
    </citation>
    <scope>NUCLEOTIDE SEQUENCE [LARGE SCALE GENOMIC DNA]</scope>
    <source>
        <strain evidence="1">PD885</strain>
    </source>
</reference>
<evidence type="ECO:0000313" key="4">
    <source>
        <dbReference type="Proteomes" id="UP000195953"/>
    </source>
</evidence>
<dbReference type="InterPro" id="IPR052726">
    <property type="entry name" value="Phage_Baseplate_Hub"/>
</dbReference>
<organism evidence="2 4">
    <name type="scientific">Xanthomonas fragariae</name>
    <dbReference type="NCBI Taxonomy" id="48664"/>
    <lineage>
        <taxon>Bacteria</taxon>
        <taxon>Pseudomonadati</taxon>
        <taxon>Pseudomonadota</taxon>
        <taxon>Gammaproteobacteria</taxon>
        <taxon>Lysobacterales</taxon>
        <taxon>Lysobacteraceae</taxon>
        <taxon>Xanthomonas</taxon>
    </lineage>
</organism>
<dbReference type="Proteomes" id="UP000195877">
    <property type="component" value="Chromosome 1"/>
</dbReference>
<sequence length="66" mass="7309">MSYPIPQWRVVLDGVDLTERIAPRLLDLTLTECRGGEADQLDLRIHDHDGKMALPKRGVSLAVSLG</sequence>
<dbReference type="PANTHER" id="PTHR35862:SF3">
    <property type="entry name" value="FELS-2 PROPHAGE PROTEIN"/>
    <property type="match status" value="1"/>
</dbReference>
<name>A0A1Y6HC09_9XANT</name>
<evidence type="ECO:0000313" key="1">
    <source>
        <dbReference type="EMBL" id="SMR01045.1"/>
    </source>
</evidence>
<dbReference type="PANTHER" id="PTHR35862">
    <property type="entry name" value="FELS-2 PROPHAGE PROTEIN"/>
    <property type="match status" value="1"/>
</dbReference>